<accession>A0ABQ7KX67</accession>
<keyword evidence="2" id="KW-1185">Reference proteome</keyword>
<evidence type="ECO:0000313" key="2">
    <source>
        <dbReference type="Proteomes" id="UP000823674"/>
    </source>
</evidence>
<comment type="caution">
    <text evidence="1">The sequence shown here is derived from an EMBL/GenBank/DDBJ whole genome shotgun (WGS) entry which is preliminary data.</text>
</comment>
<reference evidence="1 2" key="1">
    <citation type="submission" date="2021-03" db="EMBL/GenBank/DDBJ databases">
        <authorList>
            <person name="King G.J."/>
            <person name="Bancroft I."/>
            <person name="Baten A."/>
            <person name="Bloomfield J."/>
            <person name="Borpatragohain P."/>
            <person name="He Z."/>
            <person name="Irish N."/>
            <person name="Irwin J."/>
            <person name="Liu K."/>
            <person name="Mauleon R.P."/>
            <person name="Moore J."/>
            <person name="Morris R."/>
            <person name="Ostergaard L."/>
            <person name="Wang B."/>
            <person name="Wells R."/>
        </authorList>
    </citation>
    <scope>NUCLEOTIDE SEQUENCE [LARGE SCALE GENOMIC DNA]</scope>
    <source>
        <strain evidence="1">R-o-18</strain>
        <tissue evidence="1">Leaf</tissue>
    </source>
</reference>
<protein>
    <submittedName>
        <fullName evidence="1">Uncharacterized protein</fullName>
    </submittedName>
</protein>
<dbReference type="Proteomes" id="UP000823674">
    <property type="component" value="Chromosome A07"/>
</dbReference>
<organism evidence="1 2">
    <name type="scientific">Brassica rapa subsp. trilocularis</name>
    <dbReference type="NCBI Taxonomy" id="1813537"/>
    <lineage>
        <taxon>Eukaryota</taxon>
        <taxon>Viridiplantae</taxon>
        <taxon>Streptophyta</taxon>
        <taxon>Embryophyta</taxon>
        <taxon>Tracheophyta</taxon>
        <taxon>Spermatophyta</taxon>
        <taxon>Magnoliopsida</taxon>
        <taxon>eudicotyledons</taxon>
        <taxon>Gunneridae</taxon>
        <taxon>Pentapetalae</taxon>
        <taxon>rosids</taxon>
        <taxon>malvids</taxon>
        <taxon>Brassicales</taxon>
        <taxon>Brassicaceae</taxon>
        <taxon>Brassiceae</taxon>
        <taxon>Brassica</taxon>
    </lineage>
</organism>
<dbReference type="EMBL" id="JADBGQ010000009">
    <property type="protein sequence ID" value="KAG5378983.1"/>
    <property type="molecule type" value="Genomic_DNA"/>
</dbReference>
<proteinExistence type="predicted"/>
<sequence length="60" mass="6986">MGGYELFGLFLTYGFTEDPEYPMAIQCDEKLCHPLGCESIQLWGINEMLMRQIYKQSCDQ</sequence>
<evidence type="ECO:0000313" key="1">
    <source>
        <dbReference type="EMBL" id="KAG5378983.1"/>
    </source>
</evidence>
<gene>
    <name evidence="1" type="primary">A07g505210.1_BraROA</name>
    <name evidence="1" type="ORF">IGI04_026825</name>
</gene>
<name>A0ABQ7KX67_BRACM</name>